<evidence type="ECO:0000313" key="7">
    <source>
        <dbReference type="Proteomes" id="UP000271162"/>
    </source>
</evidence>
<name>A0A0N4Y995_NIPBR</name>
<dbReference type="GO" id="GO:0005576">
    <property type="term" value="C:extracellular region"/>
    <property type="evidence" value="ECO:0007669"/>
    <property type="project" value="UniProtKB-SubCell"/>
</dbReference>
<feature type="signal peptide" evidence="5">
    <location>
        <begin position="1"/>
        <end position="16"/>
    </location>
</feature>
<dbReference type="PANTHER" id="PTHR21700:SF24">
    <property type="entry name" value="TRANSTHYRETIN-LIKE FAMILY PROTEIN"/>
    <property type="match status" value="1"/>
</dbReference>
<dbReference type="Gene3D" id="2.60.40.3330">
    <property type="match status" value="2"/>
</dbReference>
<dbReference type="PANTHER" id="PTHR21700">
    <property type="entry name" value="TRANSTHYRETIN-LIKE FAMILY PROTEIN-RELATED"/>
    <property type="match status" value="1"/>
</dbReference>
<gene>
    <name evidence="6" type="ORF">NBR_LOCUS12860</name>
</gene>
<evidence type="ECO:0000313" key="6">
    <source>
        <dbReference type="EMBL" id="VDL76449.1"/>
    </source>
</evidence>
<dbReference type="WBParaSite" id="NBR_0001285901-mRNA-1">
    <property type="protein sequence ID" value="NBR_0001285901-mRNA-1"/>
    <property type="gene ID" value="NBR_0001285901"/>
</dbReference>
<organism evidence="8">
    <name type="scientific">Nippostrongylus brasiliensis</name>
    <name type="common">Rat hookworm</name>
    <dbReference type="NCBI Taxonomy" id="27835"/>
    <lineage>
        <taxon>Eukaryota</taxon>
        <taxon>Metazoa</taxon>
        <taxon>Ecdysozoa</taxon>
        <taxon>Nematoda</taxon>
        <taxon>Chromadorea</taxon>
        <taxon>Rhabditida</taxon>
        <taxon>Rhabditina</taxon>
        <taxon>Rhabditomorpha</taxon>
        <taxon>Strongyloidea</taxon>
        <taxon>Heligmosomidae</taxon>
        <taxon>Nippostrongylus</taxon>
    </lineage>
</organism>
<reference evidence="6 7" key="2">
    <citation type="submission" date="2018-11" db="EMBL/GenBank/DDBJ databases">
        <authorList>
            <consortium name="Pathogen Informatics"/>
        </authorList>
    </citation>
    <scope>NUCLEOTIDE SEQUENCE [LARGE SCALE GENOMIC DNA]</scope>
</reference>
<evidence type="ECO:0000256" key="1">
    <source>
        <dbReference type="ARBA" id="ARBA00004613"/>
    </source>
</evidence>
<feature type="chain" id="PRO_5043125345" evidence="5">
    <location>
        <begin position="17"/>
        <end position="277"/>
    </location>
</feature>
<dbReference type="InterPro" id="IPR001534">
    <property type="entry name" value="Transthyretin-like"/>
</dbReference>
<evidence type="ECO:0000256" key="2">
    <source>
        <dbReference type="ARBA" id="ARBA00010112"/>
    </source>
</evidence>
<proteinExistence type="inferred from homology"/>
<dbReference type="AlphaFoldDB" id="A0A0N4Y995"/>
<dbReference type="EMBL" id="UYSL01020876">
    <property type="protein sequence ID" value="VDL76449.1"/>
    <property type="molecule type" value="Genomic_DNA"/>
</dbReference>
<dbReference type="GO" id="GO:0009986">
    <property type="term" value="C:cell surface"/>
    <property type="evidence" value="ECO:0007669"/>
    <property type="project" value="InterPro"/>
</dbReference>
<accession>A0A0N4Y995</accession>
<evidence type="ECO:0000256" key="5">
    <source>
        <dbReference type="SAM" id="SignalP"/>
    </source>
</evidence>
<sequence>MQLLLLLLCTVGSSMALLGIGSTQSVAVTGRLICNGQPAANVKVKLYEKETTFDVKMAEGVTNQNGEFRLSGSKTEISTIDPKVNVYHKCNYNGFCYRKFGITIPDNYVSKGANPQKTYDIGTINLANRFTVQCEISDMQLILLLLCTIGSSMALLGIGRTQSVSVSGRLICNGQPAANVKVKLYEKENTMDVNMAEGVTNQNGEFRLSGSKTEISTIDPKVNIYHKCNYNGLCYKKIGITIPDNYVSNGASPQKNFDVGTINLANQFTGQTTDCIN</sequence>
<dbReference type="OMA" id="CTIGSSM"/>
<dbReference type="Pfam" id="PF01060">
    <property type="entry name" value="TTR-52"/>
    <property type="match status" value="2"/>
</dbReference>
<dbReference type="InterPro" id="IPR038479">
    <property type="entry name" value="Transthyretin-like_sf"/>
</dbReference>
<comment type="subcellular location">
    <subcellularLocation>
        <location evidence="1">Secreted</location>
    </subcellularLocation>
</comment>
<comment type="similarity">
    <text evidence="2">Belongs to the nematode transthyretin-like family.</text>
</comment>
<keyword evidence="4 5" id="KW-0732">Signal</keyword>
<evidence type="ECO:0000313" key="8">
    <source>
        <dbReference type="WBParaSite" id="NBR_0001285901-mRNA-1"/>
    </source>
</evidence>
<evidence type="ECO:0000256" key="3">
    <source>
        <dbReference type="ARBA" id="ARBA00022525"/>
    </source>
</evidence>
<evidence type="ECO:0000256" key="4">
    <source>
        <dbReference type="ARBA" id="ARBA00022729"/>
    </source>
</evidence>
<reference evidence="8" key="1">
    <citation type="submission" date="2017-02" db="UniProtKB">
        <authorList>
            <consortium name="WormBaseParasite"/>
        </authorList>
    </citation>
    <scope>IDENTIFICATION</scope>
</reference>
<protein>
    <submittedName>
        <fullName evidence="8">Transthyretin-like family protein</fullName>
    </submittedName>
</protein>
<keyword evidence="3" id="KW-0964">Secreted</keyword>
<dbReference type="Proteomes" id="UP000271162">
    <property type="component" value="Unassembled WGS sequence"/>
</dbReference>
<keyword evidence="7" id="KW-1185">Reference proteome</keyword>